<dbReference type="PhylomeDB" id="A0A0D2WKK8"/>
<evidence type="ECO:0000313" key="6">
    <source>
        <dbReference type="Proteomes" id="UP000008743"/>
    </source>
</evidence>
<organism evidence="5 6">
    <name type="scientific">Capsaspora owczarzaki (strain ATCC 30864)</name>
    <dbReference type="NCBI Taxonomy" id="595528"/>
    <lineage>
        <taxon>Eukaryota</taxon>
        <taxon>Filasterea</taxon>
        <taxon>Capsaspora</taxon>
    </lineage>
</organism>
<dbReference type="OMA" id="VWQSGGL"/>
<dbReference type="FunCoup" id="A0A0D2WKK8">
    <property type="interactions" value="376"/>
</dbReference>
<keyword evidence="6" id="KW-1185">Reference proteome</keyword>
<feature type="domain" description="AAR2 N-terminal" evidence="4">
    <location>
        <begin position="13"/>
        <end position="142"/>
    </location>
</feature>
<dbReference type="PANTHER" id="PTHR12689">
    <property type="entry name" value="A1 CISTRON SPLICING FACTOR AAR2-RELATED"/>
    <property type="match status" value="1"/>
</dbReference>
<dbReference type="Pfam" id="PF05282">
    <property type="entry name" value="AAR2"/>
    <property type="match status" value="1"/>
</dbReference>
<feature type="domain" description="AAR2 C-terminal" evidence="3">
    <location>
        <begin position="193"/>
        <end position="347"/>
    </location>
</feature>
<dbReference type="RefSeq" id="XP_004364350.1">
    <property type="nucleotide sequence ID" value="XM_004364293.2"/>
</dbReference>
<comment type="similarity">
    <text evidence="1">Belongs to the AAR2 family.</text>
</comment>
<dbReference type="eggNOG" id="KOG3937">
    <property type="taxonomic scope" value="Eukaryota"/>
</dbReference>
<protein>
    <recommendedName>
        <fullName evidence="7">AAR2 protein</fullName>
    </recommendedName>
</protein>
<dbReference type="GO" id="GO:0000244">
    <property type="term" value="P:spliceosomal tri-snRNP complex assembly"/>
    <property type="evidence" value="ECO:0007669"/>
    <property type="project" value="TreeGrafter"/>
</dbReference>
<dbReference type="CDD" id="cd13777">
    <property type="entry name" value="Aar2_N"/>
    <property type="match status" value="1"/>
</dbReference>
<dbReference type="InterPro" id="IPR033647">
    <property type="entry name" value="Aar2_N"/>
</dbReference>
<reference evidence="6" key="1">
    <citation type="submission" date="2011-02" db="EMBL/GenBank/DDBJ databases">
        <title>The Genome Sequence of Capsaspora owczarzaki ATCC 30864.</title>
        <authorList>
            <person name="Russ C."/>
            <person name="Cuomo C."/>
            <person name="Burger G."/>
            <person name="Gray M.W."/>
            <person name="Holland P.W.H."/>
            <person name="King N."/>
            <person name="Lang F.B.F."/>
            <person name="Roger A.J."/>
            <person name="Ruiz-Trillo I."/>
            <person name="Young S.K."/>
            <person name="Zeng Q."/>
            <person name="Gargeya S."/>
            <person name="Alvarado L."/>
            <person name="Berlin A."/>
            <person name="Chapman S.B."/>
            <person name="Chen Z."/>
            <person name="Freedman E."/>
            <person name="Gellesch M."/>
            <person name="Goldberg J."/>
            <person name="Griggs A."/>
            <person name="Gujja S."/>
            <person name="Heilman E."/>
            <person name="Heiman D."/>
            <person name="Howarth C."/>
            <person name="Mehta T."/>
            <person name="Neiman D."/>
            <person name="Pearson M."/>
            <person name="Roberts A."/>
            <person name="Saif S."/>
            <person name="Shea T."/>
            <person name="Shenoy N."/>
            <person name="Sisk P."/>
            <person name="Stolte C."/>
            <person name="Sykes S."/>
            <person name="White J."/>
            <person name="Yandava C."/>
            <person name="Haas B."/>
            <person name="Nusbaum C."/>
            <person name="Birren B."/>
        </authorList>
    </citation>
    <scope>NUCLEOTIDE SEQUENCE</scope>
    <source>
        <strain evidence="6">ATCC 30864</strain>
    </source>
</reference>
<dbReference type="AlphaFoldDB" id="A0A0D2WKK8"/>
<dbReference type="InterPro" id="IPR033648">
    <property type="entry name" value="AAR2_C"/>
</dbReference>
<dbReference type="Gene3D" id="1.25.40.550">
    <property type="entry name" value="Aar2, C-terminal domain-like"/>
    <property type="match status" value="1"/>
</dbReference>
<dbReference type="Proteomes" id="UP000008743">
    <property type="component" value="Unassembled WGS sequence"/>
</dbReference>
<dbReference type="InterPro" id="IPR038516">
    <property type="entry name" value="AAR2_N_sf"/>
</dbReference>
<name>A0A0D2WKK8_CAPO3</name>
<evidence type="ECO:0000259" key="3">
    <source>
        <dbReference type="Pfam" id="PF05282"/>
    </source>
</evidence>
<dbReference type="PANTHER" id="PTHR12689:SF4">
    <property type="entry name" value="PROTEIN AAR2 HOMOLOG"/>
    <property type="match status" value="1"/>
</dbReference>
<evidence type="ECO:0000313" key="5">
    <source>
        <dbReference type="EMBL" id="KJE90133.1"/>
    </source>
</evidence>
<dbReference type="InterPro" id="IPR038514">
    <property type="entry name" value="AAR2_C_sf"/>
</dbReference>
<evidence type="ECO:0000256" key="2">
    <source>
        <dbReference type="SAM" id="SignalP"/>
    </source>
</evidence>
<dbReference type="Pfam" id="PF20981">
    <property type="entry name" value="AAR2_1st"/>
    <property type="match status" value="1"/>
</dbReference>
<feature type="signal peptide" evidence="2">
    <location>
        <begin position="1"/>
        <end position="25"/>
    </location>
</feature>
<dbReference type="CDD" id="cd13778">
    <property type="entry name" value="Aar2_C"/>
    <property type="match status" value="1"/>
</dbReference>
<gene>
    <name evidence="5" type="ORF">CAOG_001482</name>
</gene>
<sequence length="371" mass="42383">MDQKSANALFEQWGCLLLLGVPAGAMLHMDLQPFHVAESFRGFKLIPPGLHLVCFSIPDKTGLQGERTGFFQQIDRRQTVVKHYNPATESFDDEPDPEQVERYRLGIREFDKFMAVYPIQTYQSWSNLVPHVQASTVTRVLPSGSRWFLHAQPAEFDNTNPDMPPLDRAAASARIAAGVEAATRALDTPVFRFAKIAKHAFPPNATPAERTRYSLDTSYQLRQTVQEHFGDDYKEFLGEWELGFVMFVLGQQLEGFEAWKASLRIISHAEEQLPLWPEFFTPMFGTLLAQLQLFQPENFFQDALSQHNFLRTCLQVLVQNCESIALYRPVTRSITDLCRKTFEWQLDLASDADTYALSDEIDPEDRPTIVE</sequence>
<dbReference type="Gene3D" id="2.60.34.20">
    <property type="match status" value="1"/>
</dbReference>
<proteinExistence type="inferred from homology"/>
<dbReference type="STRING" id="595528.A0A0D2WKK8"/>
<evidence type="ECO:0000259" key="4">
    <source>
        <dbReference type="Pfam" id="PF20981"/>
    </source>
</evidence>
<dbReference type="OrthoDB" id="201752at2759"/>
<dbReference type="InParanoid" id="A0A0D2WKK8"/>
<dbReference type="InterPro" id="IPR007946">
    <property type="entry name" value="AAR2"/>
</dbReference>
<accession>A0A0D2WKK8</accession>
<evidence type="ECO:0000256" key="1">
    <source>
        <dbReference type="ARBA" id="ARBA00006281"/>
    </source>
</evidence>
<keyword evidence="2" id="KW-0732">Signal</keyword>
<feature type="chain" id="PRO_5002269989" description="AAR2 protein" evidence="2">
    <location>
        <begin position="26"/>
        <end position="371"/>
    </location>
</feature>
<dbReference type="EMBL" id="KE346361">
    <property type="protein sequence ID" value="KJE90133.1"/>
    <property type="molecule type" value="Genomic_DNA"/>
</dbReference>
<evidence type="ECO:0008006" key="7">
    <source>
        <dbReference type="Google" id="ProtNLM"/>
    </source>
</evidence>